<proteinExistence type="predicted"/>
<keyword evidence="1" id="KW-0812">Transmembrane</keyword>
<sequence length="152" mass="17567">MIAFLWDFASVFDIFGTLLHGYKYRFSSPRTSFRILALRLSFLFVLLQTLFLPLLDSFAFPMASQSKHILLTKGTWVDKSVAGQFTMVRPFEDERVCHAALENEDDYYFMYETLFLDLGISLPFDFFADVLRELGVAPSQLHPNSWAALRAF</sequence>
<name>A0A371HCM2_MUCPR</name>
<dbReference type="OrthoDB" id="687305at2759"/>
<keyword evidence="1" id="KW-0472">Membrane</keyword>
<comment type="caution">
    <text evidence="2">The sequence shown here is derived from an EMBL/GenBank/DDBJ whole genome shotgun (WGS) entry which is preliminary data.</text>
</comment>
<organism evidence="2 3">
    <name type="scientific">Mucuna pruriens</name>
    <name type="common">Velvet bean</name>
    <name type="synonym">Dolichos pruriens</name>
    <dbReference type="NCBI Taxonomy" id="157652"/>
    <lineage>
        <taxon>Eukaryota</taxon>
        <taxon>Viridiplantae</taxon>
        <taxon>Streptophyta</taxon>
        <taxon>Embryophyta</taxon>
        <taxon>Tracheophyta</taxon>
        <taxon>Spermatophyta</taxon>
        <taxon>Magnoliopsida</taxon>
        <taxon>eudicotyledons</taxon>
        <taxon>Gunneridae</taxon>
        <taxon>Pentapetalae</taxon>
        <taxon>rosids</taxon>
        <taxon>fabids</taxon>
        <taxon>Fabales</taxon>
        <taxon>Fabaceae</taxon>
        <taxon>Papilionoideae</taxon>
        <taxon>50 kb inversion clade</taxon>
        <taxon>NPAAA clade</taxon>
        <taxon>indigoferoid/millettioid clade</taxon>
        <taxon>Phaseoleae</taxon>
        <taxon>Mucuna</taxon>
    </lineage>
</organism>
<keyword evidence="1" id="KW-1133">Transmembrane helix</keyword>
<evidence type="ECO:0000313" key="2">
    <source>
        <dbReference type="EMBL" id="RDY00487.1"/>
    </source>
</evidence>
<keyword evidence="3" id="KW-1185">Reference proteome</keyword>
<dbReference type="Proteomes" id="UP000257109">
    <property type="component" value="Unassembled WGS sequence"/>
</dbReference>
<dbReference type="EMBL" id="QJKJ01002979">
    <property type="protein sequence ID" value="RDY00487.1"/>
    <property type="molecule type" value="Genomic_DNA"/>
</dbReference>
<evidence type="ECO:0000313" key="3">
    <source>
        <dbReference type="Proteomes" id="UP000257109"/>
    </source>
</evidence>
<reference evidence="2" key="1">
    <citation type="submission" date="2018-05" db="EMBL/GenBank/DDBJ databases">
        <title>Draft genome of Mucuna pruriens seed.</title>
        <authorList>
            <person name="Nnadi N.E."/>
            <person name="Vos R."/>
            <person name="Hasami M.H."/>
            <person name="Devisetty U.K."/>
            <person name="Aguiy J.C."/>
        </authorList>
    </citation>
    <scope>NUCLEOTIDE SEQUENCE [LARGE SCALE GENOMIC DNA]</scope>
    <source>
        <strain evidence="2">JCA_2017</strain>
    </source>
</reference>
<feature type="non-terminal residue" evidence="2">
    <location>
        <position position="1"/>
    </location>
</feature>
<evidence type="ECO:0000256" key="1">
    <source>
        <dbReference type="SAM" id="Phobius"/>
    </source>
</evidence>
<feature type="transmembrane region" description="Helical" evidence="1">
    <location>
        <begin position="36"/>
        <end position="55"/>
    </location>
</feature>
<accession>A0A371HCM2</accession>
<dbReference type="AlphaFoldDB" id="A0A371HCM2"/>
<feature type="transmembrane region" description="Helical" evidence="1">
    <location>
        <begin position="6"/>
        <end position="24"/>
    </location>
</feature>
<gene>
    <name evidence="2" type="ORF">CR513_16317</name>
</gene>
<protein>
    <submittedName>
        <fullName evidence="2">Uncharacterized protein</fullName>
    </submittedName>
</protein>